<name>A0A835B9X3_9POAL</name>
<evidence type="ECO:0000313" key="4">
    <source>
        <dbReference type="Proteomes" id="UP000636709"/>
    </source>
</evidence>
<dbReference type="Gene3D" id="3.30.70.80">
    <property type="entry name" value="Peptidase S8 propeptide/proteinase inhibitor I9"/>
    <property type="match status" value="1"/>
</dbReference>
<evidence type="ECO:0000259" key="2">
    <source>
        <dbReference type="Pfam" id="PF05922"/>
    </source>
</evidence>
<feature type="signal peptide" evidence="1">
    <location>
        <begin position="1"/>
        <end position="25"/>
    </location>
</feature>
<dbReference type="EMBL" id="JACEFO010001972">
    <property type="protein sequence ID" value="KAF8690820.1"/>
    <property type="molecule type" value="Genomic_DNA"/>
</dbReference>
<organism evidence="3 4">
    <name type="scientific">Digitaria exilis</name>
    <dbReference type="NCBI Taxonomy" id="1010633"/>
    <lineage>
        <taxon>Eukaryota</taxon>
        <taxon>Viridiplantae</taxon>
        <taxon>Streptophyta</taxon>
        <taxon>Embryophyta</taxon>
        <taxon>Tracheophyta</taxon>
        <taxon>Spermatophyta</taxon>
        <taxon>Magnoliopsida</taxon>
        <taxon>Liliopsida</taxon>
        <taxon>Poales</taxon>
        <taxon>Poaceae</taxon>
        <taxon>PACMAD clade</taxon>
        <taxon>Panicoideae</taxon>
        <taxon>Panicodae</taxon>
        <taxon>Paniceae</taxon>
        <taxon>Anthephorinae</taxon>
        <taxon>Digitaria</taxon>
    </lineage>
</organism>
<feature type="domain" description="Inhibitor I9" evidence="2">
    <location>
        <begin position="57"/>
        <end position="99"/>
    </location>
</feature>
<protein>
    <recommendedName>
        <fullName evidence="2">Inhibitor I9 domain-containing protein</fullName>
    </recommendedName>
</protein>
<gene>
    <name evidence="3" type="ORF">HU200_041215</name>
</gene>
<reference evidence="3" key="1">
    <citation type="submission" date="2020-07" db="EMBL/GenBank/DDBJ databases">
        <title>Genome sequence and genetic diversity analysis of an under-domesticated orphan crop, white fonio (Digitaria exilis).</title>
        <authorList>
            <person name="Bennetzen J.L."/>
            <person name="Chen S."/>
            <person name="Ma X."/>
            <person name="Wang X."/>
            <person name="Yssel A.E.J."/>
            <person name="Chaluvadi S.R."/>
            <person name="Johnson M."/>
            <person name="Gangashetty P."/>
            <person name="Hamidou F."/>
            <person name="Sanogo M.D."/>
            <person name="Zwaenepoel A."/>
            <person name="Wallace J."/>
            <person name="Van De Peer Y."/>
            <person name="Van Deynze A."/>
        </authorList>
    </citation>
    <scope>NUCLEOTIDE SEQUENCE</scope>
    <source>
        <tissue evidence="3">Leaves</tissue>
    </source>
</reference>
<dbReference type="PANTHER" id="PTHR48222">
    <property type="entry name" value="PROTEINASE INHIBITOR, PROPEPTIDE"/>
    <property type="match status" value="1"/>
</dbReference>
<proteinExistence type="predicted"/>
<dbReference type="Proteomes" id="UP000636709">
    <property type="component" value="Unassembled WGS sequence"/>
</dbReference>
<comment type="caution">
    <text evidence="3">The sequence shown here is derived from an EMBL/GenBank/DDBJ whole genome shotgun (WGS) entry which is preliminary data.</text>
</comment>
<dbReference type="InterPro" id="IPR037045">
    <property type="entry name" value="S8pro/Inhibitor_I9_sf"/>
</dbReference>
<dbReference type="PANTHER" id="PTHR48222:SF7">
    <property type="entry name" value="OS07G0438600 PROTEIN"/>
    <property type="match status" value="1"/>
</dbReference>
<dbReference type="AlphaFoldDB" id="A0A835B9X3"/>
<evidence type="ECO:0000256" key="1">
    <source>
        <dbReference type="SAM" id="SignalP"/>
    </source>
</evidence>
<sequence length="105" mass="10999">MSTRQHAAAAAFLLVVLFIASTATAGGGREGKHGQTSGVYMVMVKPPAQGVDCDAYHLHILAAVLGSEERAKKAMVYSYTTVVSGFAAKLTPAQLAALQSEFPFL</sequence>
<dbReference type="Pfam" id="PF05922">
    <property type="entry name" value="Inhibitor_I9"/>
    <property type="match status" value="1"/>
</dbReference>
<keyword evidence="4" id="KW-1185">Reference proteome</keyword>
<dbReference type="InterPro" id="IPR010259">
    <property type="entry name" value="S8pro/Inhibitor_I9"/>
</dbReference>
<accession>A0A835B9X3</accession>
<dbReference type="OrthoDB" id="687377at2759"/>
<feature type="chain" id="PRO_5032344192" description="Inhibitor I9 domain-containing protein" evidence="1">
    <location>
        <begin position="26"/>
        <end position="105"/>
    </location>
</feature>
<keyword evidence="1" id="KW-0732">Signal</keyword>
<evidence type="ECO:0000313" key="3">
    <source>
        <dbReference type="EMBL" id="KAF8690820.1"/>
    </source>
</evidence>